<gene>
    <name evidence="3" type="ordered locus">Coch_0633</name>
</gene>
<evidence type="ECO:0000313" key="4">
    <source>
        <dbReference type="Proteomes" id="UP000006650"/>
    </source>
</evidence>
<dbReference type="InterPro" id="IPR002901">
    <property type="entry name" value="MGlyc_endo_b_GlcNAc-like_dom"/>
</dbReference>
<protein>
    <submittedName>
        <fullName evidence="3">Mannosyl-glycoproteinendo-beta-N-acetylglucosami dase</fullName>
    </submittedName>
</protein>
<dbReference type="EMBL" id="CP001632">
    <property type="protein sequence ID" value="ACU92191.1"/>
    <property type="molecule type" value="Genomic_DNA"/>
</dbReference>
<proteinExistence type="predicted"/>
<dbReference type="PANTHER" id="PTHR33308">
    <property type="entry name" value="PEPTIDOGLYCAN HYDROLASE FLGJ"/>
    <property type="match status" value="1"/>
</dbReference>
<organism evidence="3 4">
    <name type="scientific">Capnocytophaga ochracea (strain ATCC 27872 / DSM 7271 / CCUG 9716 / JCM 12966 / NCTC 12371 / SS31 / VPI 2845)</name>
    <name type="common">Bacteroides ochraceus</name>
    <dbReference type="NCBI Taxonomy" id="521097"/>
    <lineage>
        <taxon>Bacteria</taxon>
        <taxon>Pseudomonadati</taxon>
        <taxon>Bacteroidota</taxon>
        <taxon>Flavobacteriia</taxon>
        <taxon>Flavobacteriales</taxon>
        <taxon>Flavobacteriaceae</taxon>
        <taxon>Capnocytophaga</taxon>
    </lineage>
</organism>
<feature type="domain" description="Mannosyl-glycoprotein endo-beta-N-acetylglucosamidase-like" evidence="2">
    <location>
        <begin position="50"/>
        <end position="219"/>
    </location>
</feature>
<evidence type="ECO:0000259" key="2">
    <source>
        <dbReference type="SMART" id="SM00047"/>
    </source>
</evidence>
<dbReference type="eggNOG" id="COG1705">
    <property type="taxonomic scope" value="Bacteria"/>
</dbReference>
<dbReference type="HOGENOM" id="CLU_013771_3_0_10"/>
<evidence type="ECO:0000313" key="3">
    <source>
        <dbReference type="EMBL" id="ACU92191.1"/>
    </source>
</evidence>
<keyword evidence="1" id="KW-0378">Hydrolase</keyword>
<dbReference type="Proteomes" id="UP000006650">
    <property type="component" value="Chromosome"/>
</dbReference>
<dbReference type="AlphaFoldDB" id="C7M7T5"/>
<dbReference type="GO" id="GO:0004040">
    <property type="term" value="F:amidase activity"/>
    <property type="evidence" value="ECO:0007669"/>
    <property type="project" value="InterPro"/>
</dbReference>
<accession>C7M7T5</accession>
<dbReference type="Gene3D" id="1.10.530.10">
    <property type="match status" value="1"/>
</dbReference>
<dbReference type="Pfam" id="PF01832">
    <property type="entry name" value="Glucosaminidase"/>
    <property type="match status" value="1"/>
</dbReference>
<dbReference type="STRING" id="521097.Coch_0633"/>
<evidence type="ECO:0000256" key="1">
    <source>
        <dbReference type="ARBA" id="ARBA00022801"/>
    </source>
</evidence>
<name>C7M7T5_CAPOD</name>
<dbReference type="InterPro" id="IPR051056">
    <property type="entry name" value="Glycosyl_Hydrolase_73"/>
</dbReference>
<sequence>MRKNIIKLFTLSYIVPFEKTTKSSTPSTNIIFSLIFIISLEGNGYSPRSIFTLIKQMKEFITKYKLYALETQRKTGISHLFILAQSALETGWGKNVPGNMMFGVKASKDTPASKKQLVRTTEVLSVPMVTKGLFPEIISITKRADGKYLYVVRDWFRKYDTPEESFTDHAQFFIKNERYAEALKVKSDPYKFAEEVAKAGYATAPNYADTLKKVIKMIEQAK</sequence>
<dbReference type="PANTHER" id="PTHR33308:SF9">
    <property type="entry name" value="PEPTIDOGLYCAN HYDROLASE FLGJ"/>
    <property type="match status" value="1"/>
</dbReference>
<reference evidence="3 4" key="1">
    <citation type="journal article" date="2009" name="Stand. Genomic Sci.">
        <title>Complete genome sequence of Capnocytophaga ochracea type strain (VPI 2845).</title>
        <authorList>
            <person name="Mavrommatis K."/>
            <person name="Gronow S."/>
            <person name="Saunders E."/>
            <person name="Land M."/>
            <person name="Lapidus A."/>
            <person name="Copeland A."/>
            <person name="Glavina Del Rio T."/>
            <person name="Nolan M."/>
            <person name="Lucas S."/>
            <person name="Chen F."/>
            <person name="Tice H."/>
            <person name="Cheng J.F."/>
            <person name="Bruce D."/>
            <person name="Goodwin L."/>
            <person name="Pitluck S."/>
            <person name="Pati A."/>
            <person name="Ivanova N."/>
            <person name="Chen A."/>
            <person name="Palaniappan K."/>
            <person name="Chain P."/>
            <person name="Hauser L."/>
            <person name="Chang Y.J."/>
            <person name="Jeffries C.D."/>
            <person name="Brettin T."/>
            <person name="Detter J.C."/>
            <person name="Han C."/>
            <person name="Bristow J."/>
            <person name="Goker M."/>
            <person name="Rohde M."/>
            <person name="Eisen J.A."/>
            <person name="Markowitz V."/>
            <person name="Kyrpides N.C."/>
            <person name="Klenk H.P."/>
            <person name="Hugenholtz P."/>
        </authorList>
    </citation>
    <scope>NUCLEOTIDE SEQUENCE [LARGE SCALE GENOMIC DNA]</scope>
    <source>
        <strain evidence="4">ATCC 27872 / DSM 7271 / JCM 12966 / VPI 2845</strain>
    </source>
</reference>
<keyword evidence="4" id="KW-1185">Reference proteome</keyword>
<dbReference type="KEGG" id="coc:Coch_0633"/>
<dbReference type="SMART" id="SM00047">
    <property type="entry name" value="LYZ2"/>
    <property type="match status" value="1"/>
</dbReference>
<dbReference type="CAZy" id="GH73">
    <property type="family name" value="Glycoside Hydrolase Family 73"/>
</dbReference>